<dbReference type="EMBL" id="JBHSPB010000007">
    <property type="protein sequence ID" value="MFC5721295.1"/>
    <property type="molecule type" value="Genomic_DNA"/>
</dbReference>
<accession>A0ABW0YXK9</accession>
<comment type="caution">
    <text evidence="1">The sequence shown here is derived from an EMBL/GenBank/DDBJ whole genome shotgun (WGS) entry which is preliminary data.</text>
</comment>
<proteinExistence type="predicted"/>
<evidence type="ECO:0008006" key="3">
    <source>
        <dbReference type="Google" id="ProtNLM"/>
    </source>
</evidence>
<sequence length="124" mass="13743">MLDRDGRPRAWGWVFGAREVDESEGGPPLYSDFEKDWSAQLDVISAWTERNGCVRAGYDIWSVRRPSGRLAAFLARAGVSVVVVAGARILERLREGWGEEEWAQFLGDLRAAGVRIEIAEPAGP</sequence>
<reference evidence="2" key="1">
    <citation type="journal article" date="2019" name="Int. J. Syst. Evol. Microbiol.">
        <title>The Global Catalogue of Microorganisms (GCM) 10K type strain sequencing project: providing services to taxonomists for standard genome sequencing and annotation.</title>
        <authorList>
            <consortium name="The Broad Institute Genomics Platform"/>
            <consortium name="The Broad Institute Genome Sequencing Center for Infectious Disease"/>
            <person name="Wu L."/>
            <person name="Ma J."/>
        </authorList>
    </citation>
    <scope>NUCLEOTIDE SEQUENCE [LARGE SCALE GENOMIC DNA]</scope>
    <source>
        <strain evidence="2">CGMCC 4.7304</strain>
    </source>
</reference>
<dbReference type="RefSeq" id="WP_390316541.1">
    <property type="nucleotide sequence ID" value="NZ_JBHSPB010000007.1"/>
</dbReference>
<protein>
    <recommendedName>
        <fullName evidence="3">Resolvase/invertase-type recombinase catalytic domain-containing protein</fullName>
    </recommendedName>
</protein>
<dbReference type="Proteomes" id="UP001596083">
    <property type="component" value="Unassembled WGS sequence"/>
</dbReference>
<organism evidence="1 2">
    <name type="scientific">Streptomyces gamaensis</name>
    <dbReference type="NCBI Taxonomy" id="1763542"/>
    <lineage>
        <taxon>Bacteria</taxon>
        <taxon>Bacillati</taxon>
        <taxon>Actinomycetota</taxon>
        <taxon>Actinomycetes</taxon>
        <taxon>Kitasatosporales</taxon>
        <taxon>Streptomycetaceae</taxon>
        <taxon>Streptomyces</taxon>
    </lineage>
</organism>
<evidence type="ECO:0000313" key="1">
    <source>
        <dbReference type="EMBL" id="MFC5721295.1"/>
    </source>
</evidence>
<keyword evidence="2" id="KW-1185">Reference proteome</keyword>
<name>A0ABW0YXK9_9ACTN</name>
<gene>
    <name evidence="1" type="ORF">ACFP1Z_14075</name>
</gene>
<evidence type="ECO:0000313" key="2">
    <source>
        <dbReference type="Proteomes" id="UP001596083"/>
    </source>
</evidence>